<feature type="domain" description="DUF559" evidence="1">
    <location>
        <begin position="237"/>
        <end position="310"/>
    </location>
</feature>
<reference evidence="2 3" key="1">
    <citation type="submission" date="2016-01" db="EMBL/GenBank/DDBJ databases">
        <title>Whole genome sequence and analysis of Micromonospora rosaria DSM 803, which can produce antibacterial substance rosamicin.</title>
        <authorList>
            <person name="Yang H."/>
            <person name="He X."/>
            <person name="Zhu D."/>
        </authorList>
    </citation>
    <scope>NUCLEOTIDE SEQUENCE [LARGE SCALE GENOMIC DNA]</scope>
    <source>
        <strain evidence="2 3">DSM 803</strain>
    </source>
</reference>
<dbReference type="AlphaFoldDB" id="A0A136PY11"/>
<evidence type="ECO:0000313" key="2">
    <source>
        <dbReference type="EMBL" id="KXK63086.1"/>
    </source>
</evidence>
<proteinExistence type="predicted"/>
<sequence>MRMPGDDGSGLDWLLFRQSGVLSWAQATAELTPAKVRHLLATRRWHPVCHGILRVGAEDTPYQREQGWWVAVLTAGEGALLAGLAAARAGGLRGGWAPDVVDVLVPHRRRATGLARRLPPGLPGVRVRRTRILPAEDLQRGHPDRTGMARSLVDAAQWARTDEQAQEILAAGCQQRRVTTAELAAVLDRLPRARRRPLIRQTLADVAGGAEALSEINLVRLCRRHGLPAPQGQQRRRDATGRLRFLDAYWPRWRLHVEVDGAHHMDVRRWAADLRRQNQVWIEGDRILRFTAFDVRHRPAEVVAQLRAALTAAGWHP</sequence>
<evidence type="ECO:0000313" key="3">
    <source>
        <dbReference type="Proteomes" id="UP000070620"/>
    </source>
</evidence>
<accession>A0A136PY11</accession>
<organism evidence="2 3">
    <name type="scientific">Micromonospora rosaria</name>
    <dbReference type="NCBI Taxonomy" id="47874"/>
    <lineage>
        <taxon>Bacteria</taxon>
        <taxon>Bacillati</taxon>
        <taxon>Actinomycetota</taxon>
        <taxon>Actinomycetes</taxon>
        <taxon>Micromonosporales</taxon>
        <taxon>Micromonosporaceae</taxon>
        <taxon>Micromonospora</taxon>
    </lineage>
</organism>
<keyword evidence="3" id="KW-1185">Reference proteome</keyword>
<dbReference type="OrthoDB" id="3209715at2"/>
<dbReference type="Pfam" id="PF04480">
    <property type="entry name" value="DUF559"/>
    <property type="match status" value="1"/>
</dbReference>
<name>A0A136PY11_9ACTN</name>
<dbReference type="InterPro" id="IPR007569">
    <property type="entry name" value="DUF559"/>
</dbReference>
<comment type="caution">
    <text evidence="2">The sequence shown here is derived from an EMBL/GenBank/DDBJ whole genome shotgun (WGS) entry which is preliminary data.</text>
</comment>
<dbReference type="Proteomes" id="UP000070620">
    <property type="component" value="Unassembled WGS sequence"/>
</dbReference>
<protein>
    <recommendedName>
        <fullName evidence="1">DUF559 domain-containing protein</fullName>
    </recommendedName>
</protein>
<gene>
    <name evidence="2" type="ORF">AWW66_04665</name>
</gene>
<dbReference type="EMBL" id="LRQV01000009">
    <property type="protein sequence ID" value="KXK63086.1"/>
    <property type="molecule type" value="Genomic_DNA"/>
</dbReference>
<evidence type="ECO:0000259" key="1">
    <source>
        <dbReference type="Pfam" id="PF04480"/>
    </source>
</evidence>